<dbReference type="OrthoDB" id="6227530at2"/>
<dbReference type="EMBL" id="JQEC01000075">
    <property type="protein sequence ID" value="KGJ86561.1"/>
    <property type="molecule type" value="Genomic_DNA"/>
</dbReference>
<dbReference type="Proteomes" id="UP000029868">
    <property type="component" value="Unassembled WGS sequence"/>
</dbReference>
<proteinExistence type="predicted"/>
<organism evidence="1 2">
    <name type="scientific">Colwellia psychrerythraea</name>
    <name type="common">Vibrio psychroerythus</name>
    <dbReference type="NCBI Taxonomy" id="28229"/>
    <lineage>
        <taxon>Bacteria</taxon>
        <taxon>Pseudomonadati</taxon>
        <taxon>Pseudomonadota</taxon>
        <taxon>Gammaproteobacteria</taxon>
        <taxon>Alteromonadales</taxon>
        <taxon>Colwelliaceae</taxon>
        <taxon>Colwellia</taxon>
    </lineage>
</organism>
<comment type="caution">
    <text evidence="1">The sequence shown here is derived from an EMBL/GenBank/DDBJ whole genome shotgun (WGS) entry which is preliminary data.</text>
</comment>
<evidence type="ECO:0000313" key="1">
    <source>
        <dbReference type="EMBL" id="KGJ86561.1"/>
    </source>
</evidence>
<reference evidence="1 2" key="1">
    <citation type="submission" date="2014-08" db="EMBL/GenBank/DDBJ databases">
        <title>Genomic and Phenotypic Diversity of Colwellia psychrerythraea strains from Disparate Marine Basins.</title>
        <authorList>
            <person name="Techtmann S.M."/>
            <person name="Stelling S.C."/>
            <person name="Utturkar S.M."/>
            <person name="Alshibli N."/>
            <person name="Harris A."/>
            <person name="Brown S.D."/>
            <person name="Hazen T.C."/>
        </authorList>
    </citation>
    <scope>NUCLEOTIDE SEQUENCE [LARGE SCALE GENOMIC DNA]</scope>
    <source>
        <strain evidence="1 2">GAB14E</strain>
    </source>
</reference>
<dbReference type="PATRIC" id="fig|28229.3.peg.4786"/>
<name>A0A099K8A5_COLPS</name>
<evidence type="ECO:0000313" key="2">
    <source>
        <dbReference type="Proteomes" id="UP000029868"/>
    </source>
</evidence>
<gene>
    <name evidence="1" type="ORF">GAB14E_0834</name>
</gene>
<dbReference type="RefSeq" id="WP_033084669.1">
    <property type="nucleotide sequence ID" value="NZ_JQEC01000075.1"/>
</dbReference>
<sequence>MKSTSLNCIFALTLFTCTGCVSTSISDSVALIEKESYAANNHSNKKNVNKALLSSIQALRVSQKVAKQHHTFTYSLHNEELNSSDKIKLATLLMQNSKHIIINIAPAKGNNKLHQLALSIDRAQALRLYINHFNKKVTIKFAPKLTNDTINLVTGA</sequence>
<accession>A0A099K8A5</accession>
<protein>
    <submittedName>
        <fullName evidence="1">Uncharacterized protein</fullName>
    </submittedName>
</protein>
<dbReference type="AlphaFoldDB" id="A0A099K8A5"/>